<organism evidence="2 3">
    <name type="scientific">Algoriphagus aestuariicola</name>
    <dbReference type="NCBI Taxonomy" id="1852016"/>
    <lineage>
        <taxon>Bacteria</taxon>
        <taxon>Pseudomonadati</taxon>
        <taxon>Bacteroidota</taxon>
        <taxon>Cytophagia</taxon>
        <taxon>Cytophagales</taxon>
        <taxon>Cyclobacteriaceae</taxon>
        <taxon>Algoriphagus</taxon>
    </lineage>
</organism>
<dbReference type="NCBIfam" id="NF005559">
    <property type="entry name" value="PRK07231.1"/>
    <property type="match status" value="1"/>
</dbReference>
<name>A0ABS3BP85_9BACT</name>
<dbReference type="EMBL" id="JAFKCW010000002">
    <property type="protein sequence ID" value="MBN7800842.1"/>
    <property type="molecule type" value="Genomic_DNA"/>
</dbReference>
<evidence type="ECO:0000313" key="2">
    <source>
        <dbReference type="EMBL" id="MBN7800842.1"/>
    </source>
</evidence>
<keyword evidence="3" id="KW-1185">Reference proteome</keyword>
<gene>
    <name evidence="2" type="ORF">J0A67_08220</name>
</gene>
<proteinExistence type="inferred from homology"/>
<comment type="caution">
    <text evidence="2">The sequence shown here is derived from an EMBL/GenBank/DDBJ whole genome shotgun (WGS) entry which is preliminary data.</text>
</comment>
<dbReference type="Proteomes" id="UP000664698">
    <property type="component" value="Unassembled WGS sequence"/>
</dbReference>
<sequence>MDLSSVFSLDGKVALITGASKGIGYGIAEIFAAAGAKVVISSRKQDALDEKANQLKNQGYEACGIACNVSHPEELSLLVKKTVEKYGTIDILVNNAGVSPVFGPVHETSLEAFDKIMAVNVKAPFELCRLCFPHLRKSSAASVINISSIGGISPETGLGIYSVSKAALISLTKVFAKEWGEAKIRVNAICPGLIETKFSEPLWSNEKIMTKVLQQLAIKRTGTSTEIGLMALYLASSASSYTTGSVFMADGGFSI</sequence>
<dbReference type="PRINTS" id="PR00080">
    <property type="entry name" value="SDRFAMILY"/>
</dbReference>
<evidence type="ECO:0000256" key="1">
    <source>
        <dbReference type="ARBA" id="ARBA00006484"/>
    </source>
</evidence>
<dbReference type="InterPro" id="IPR002347">
    <property type="entry name" value="SDR_fam"/>
</dbReference>
<reference evidence="2 3" key="1">
    <citation type="submission" date="2021-03" db="EMBL/GenBank/DDBJ databases">
        <title>novel species isolated from a fishpond in China.</title>
        <authorList>
            <person name="Lu H."/>
            <person name="Cai Z."/>
        </authorList>
    </citation>
    <scope>NUCLEOTIDE SEQUENCE [LARGE SCALE GENOMIC DNA]</scope>
    <source>
        <strain evidence="2 3">JCM 31546</strain>
    </source>
</reference>
<protein>
    <submittedName>
        <fullName evidence="2">SDR family oxidoreductase</fullName>
    </submittedName>
</protein>
<dbReference type="InterPro" id="IPR036291">
    <property type="entry name" value="NAD(P)-bd_dom_sf"/>
</dbReference>
<dbReference type="PANTHER" id="PTHR43943:SF2">
    <property type="entry name" value="DEHYDROGENASE_REDUCTASE 4"/>
    <property type="match status" value="1"/>
</dbReference>
<dbReference type="Pfam" id="PF13561">
    <property type="entry name" value="adh_short_C2"/>
    <property type="match status" value="1"/>
</dbReference>
<dbReference type="InterPro" id="IPR020904">
    <property type="entry name" value="Sc_DH/Rdtase_CS"/>
</dbReference>
<dbReference type="PRINTS" id="PR00081">
    <property type="entry name" value="GDHRDH"/>
</dbReference>
<dbReference type="PROSITE" id="PS00061">
    <property type="entry name" value="ADH_SHORT"/>
    <property type="match status" value="1"/>
</dbReference>
<dbReference type="Gene3D" id="3.40.50.720">
    <property type="entry name" value="NAD(P)-binding Rossmann-like Domain"/>
    <property type="match status" value="1"/>
</dbReference>
<dbReference type="SUPFAM" id="SSF51735">
    <property type="entry name" value="NAD(P)-binding Rossmann-fold domains"/>
    <property type="match status" value="1"/>
</dbReference>
<evidence type="ECO:0000313" key="3">
    <source>
        <dbReference type="Proteomes" id="UP000664698"/>
    </source>
</evidence>
<dbReference type="RefSeq" id="WP_206568831.1">
    <property type="nucleotide sequence ID" value="NZ_JAFKCW010000002.1"/>
</dbReference>
<comment type="similarity">
    <text evidence="1">Belongs to the short-chain dehydrogenases/reductases (SDR) family.</text>
</comment>
<dbReference type="CDD" id="cd05233">
    <property type="entry name" value="SDR_c"/>
    <property type="match status" value="1"/>
</dbReference>
<accession>A0ABS3BP85</accession>
<dbReference type="PANTHER" id="PTHR43943">
    <property type="entry name" value="DEHYDROGENASE/REDUCTASE (SDR FAMILY) MEMBER 4"/>
    <property type="match status" value="1"/>
</dbReference>